<protein>
    <recommendedName>
        <fullName evidence="1">DUF1330 domain-containing protein</fullName>
    </recommendedName>
</protein>
<dbReference type="PANTHER" id="PTHR41521">
    <property type="match status" value="1"/>
</dbReference>
<gene>
    <name evidence="2" type="ORF">AIOL_002158</name>
</gene>
<evidence type="ECO:0000313" key="3">
    <source>
        <dbReference type="Proteomes" id="UP000037178"/>
    </source>
</evidence>
<dbReference type="PATRIC" id="fig|1675527.3.peg.2273"/>
<dbReference type="Pfam" id="PF07045">
    <property type="entry name" value="DUF1330"/>
    <property type="match status" value="1"/>
</dbReference>
<dbReference type="PANTHER" id="PTHR41521:SF4">
    <property type="entry name" value="BLR0684 PROTEIN"/>
    <property type="match status" value="1"/>
</dbReference>
<dbReference type="Proteomes" id="UP000037178">
    <property type="component" value="Unassembled WGS sequence"/>
</dbReference>
<name>A0A0J9E3C7_9RHOB</name>
<dbReference type="AlphaFoldDB" id="A0A0J9E3C7"/>
<organism evidence="2 3">
    <name type="scientific">Candidatus Rhodobacter oscarellae</name>
    <dbReference type="NCBI Taxonomy" id="1675527"/>
    <lineage>
        <taxon>Bacteria</taxon>
        <taxon>Pseudomonadati</taxon>
        <taxon>Pseudomonadota</taxon>
        <taxon>Alphaproteobacteria</taxon>
        <taxon>Rhodobacterales</taxon>
        <taxon>Rhodobacter group</taxon>
        <taxon>Rhodobacter</taxon>
    </lineage>
</organism>
<dbReference type="InterPro" id="IPR010753">
    <property type="entry name" value="DUF1330"/>
</dbReference>
<proteinExistence type="predicted"/>
<dbReference type="STRING" id="1675527.AIOL_002158"/>
<comment type="caution">
    <text evidence="2">The sequence shown here is derived from an EMBL/GenBank/DDBJ whole genome shotgun (WGS) entry which is preliminary data.</text>
</comment>
<dbReference type="Gene3D" id="3.30.70.100">
    <property type="match status" value="1"/>
</dbReference>
<dbReference type="SUPFAM" id="SSF54909">
    <property type="entry name" value="Dimeric alpha+beta barrel"/>
    <property type="match status" value="1"/>
</dbReference>
<sequence>MPKGYMIAFGRVDNPEAYQEYASKNNDIFSKYGGKFLVRGGQCVMPEGETLPRQVVIEFPSYQAAQDAYNSPEYQENLKIRLANAETMAVIVEGWDG</sequence>
<reference evidence="2 3" key="1">
    <citation type="submission" date="2015-06" db="EMBL/GenBank/DDBJ databases">
        <title>Draft genome sequence of an Alphaproteobacteria species associated to the Mediterranean sponge Oscarella lobularis.</title>
        <authorList>
            <person name="Jourda C."/>
            <person name="Santini S."/>
            <person name="Claverie J.-M."/>
        </authorList>
    </citation>
    <scope>NUCLEOTIDE SEQUENCE [LARGE SCALE GENOMIC DNA]</scope>
    <source>
        <strain evidence="2">IGS</strain>
    </source>
</reference>
<accession>A0A0J9E3C7</accession>
<evidence type="ECO:0000313" key="2">
    <source>
        <dbReference type="EMBL" id="KMW57197.1"/>
    </source>
</evidence>
<keyword evidence="3" id="KW-1185">Reference proteome</keyword>
<evidence type="ECO:0000259" key="1">
    <source>
        <dbReference type="Pfam" id="PF07045"/>
    </source>
</evidence>
<dbReference type="EMBL" id="LFTY01000002">
    <property type="protein sequence ID" value="KMW57197.1"/>
    <property type="molecule type" value="Genomic_DNA"/>
</dbReference>
<feature type="domain" description="DUF1330" evidence="1">
    <location>
        <begin position="3"/>
        <end position="94"/>
    </location>
</feature>
<dbReference type="OrthoDB" id="9806380at2"/>
<dbReference type="RefSeq" id="WP_049642965.1">
    <property type="nucleotide sequence ID" value="NZ_LFTY01000002.1"/>
</dbReference>
<dbReference type="InterPro" id="IPR011008">
    <property type="entry name" value="Dimeric_a/b-barrel"/>
</dbReference>